<organism evidence="1 2">
    <name type="scientific">Carnobacterium divergens</name>
    <name type="common">Lactobacillus divergens</name>
    <dbReference type="NCBI Taxonomy" id="2748"/>
    <lineage>
        <taxon>Bacteria</taxon>
        <taxon>Bacillati</taxon>
        <taxon>Bacillota</taxon>
        <taxon>Bacilli</taxon>
        <taxon>Lactobacillales</taxon>
        <taxon>Carnobacteriaceae</taxon>
        <taxon>Carnobacterium</taxon>
    </lineage>
</organism>
<sequence>MAKQEENLNDGLLTFGKIQTVRGKNNKIDKSADPFNEMGKLYFNFKTIRQDDVEQYGGKRKVVDLKVKSYYLPDVLKTHKVKIEEELYDINAVDPDTQRKYMYWYLSKAEGGSI</sequence>
<dbReference type="EMBL" id="JALRMR010000004">
    <property type="protein sequence ID" value="MDT1973779.1"/>
    <property type="molecule type" value="Genomic_DNA"/>
</dbReference>
<evidence type="ECO:0000313" key="1">
    <source>
        <dbReference type="EMBL" id="MDT1973779.1"/>
    </source>
</evidence>
<comment type="caution">
    <text evidence="1">The sequence shown here is derived from an EMBL/GenBank/DDBJ whole genome shotgun (WGS) entry which is preliminary data.</text>
</comment>
<proteinExistence type="predicted"/>
<accession>A0AAW8RB73</accession>
<dbReference type="RefSeq" id="WP_311780213.1">
    <property type="nucleotide sequence ID" value="NZ_JALRMQ010000001.1"/>
</dbReference>
<evidence type="ECO:0000313" key="2">
    <source>
        <dbReference type="Proteomes" id="UP001249945"/>
    </source>
</evidence>
<name>A0AAW8RB73_CARDV</name>
<protein>
    <submittedName>
        <fullName evidence="1">Phage head closure protein</fullName>
    </submittedName>
</protein>
<dbReference type="AlphaFoldDB" id="A0AAW8RB73"/>
<dbReference type="Proteomes" id="UP001249945">
    <property type="component" value="Unassembled WGS sequence"/>
</dbReference>
<dbReference type="InterPro" id="IPR008767">
    <property type="entry name" value="Phage_SPP1_head-tail_adaptor"/>
</dbReference>
<dbReference type="NCBIfam" id="TIGR01563">
    <property type="entry name" value="gp16_SPP1"/>
    <property type="match status" value="1"/>
</dbReference>
<reference evidence="1" key="1">
    <citation type="submission" date="2022-04" db="EMBL/GenBank/DDBJ databases">
        <title>Draft genome sequences of lactic acid bacteria (LAB) strains involved in meat spoilage.</title>
        <authorList>
            <person name="Palevich N."/>
        </authorList>
    </citation>
    <scope>NUCLEOTIDE SEQUENCE</scope>
    <source>
        <strain evidence="1">9-14</strain>
    </source>
</reference>
<gene>
    <name evidence="1" type="ORF">MX635_05140</name>
</gene>